<reference evidence="10" key="1">
    <citation type="journal article" date="2019" name="Int. J. Syst. Evol. Microbiol.">
        <title>The Global Catalogue of Microorganisms (GCM) 10K type strain sequencing project: providing services to taxonomists for standard genome sequencing and annotation.</title>
        <authorList>
            <consortium name="The Broad Institute Genomics Platform"/>
            <consortium name="The Broad Institute Genome Sequencing Center for Infectious Disease"/>
            <person name="Wu L."/>
            <person name="Ma J."/>
        </authorList>
    </citation>
    <scope>NUCLEOTIDE SEQUENCE [LARGE SCALE GENOMIC DNA]</scope>
    <source>
        <strain evidence="10">CGMCC 1.15043</strain>
    </source>
</reference>
<feature type="domain" description="PRD" evidence="8">
    <location>
        <begin position="298"/>
        <end position="405"/>
    </location>
</feature>
<accession>A0ABQ1EMM2</accession>
<feature type="domain" description="PTS EIIB type-2" evidence="7">
    <location>
        <begin position="408"/>
        <end position="498"/>
    </location>
</feature>
<keyword evidence="3" id="KW-0805">Transcription regulation</keyword>
<dbReference type="CDD" id="cd00211">
    <property type="entry name" value="PTS_IIA_fru"/>
    <property type="match status" value="1"/>
</dbReference>
<dbReference type="InterPro" id="IPR050661">
    <property type="entry name" value="BglG_antiterminators"/>
</dbReference>
<dbReference type="Gene3D" id="1.10.1790.10">
    <property type="entry name" value="PRD domain"/>
    <property type="match status" value="2"/>
</dbReference>
<dbReference type="InterPro" id="IPR007737">
    <property type="entry name" value="Mga_HTH"/>
</dbReference>
<evidence type="ECO:0000313" key="10">
    <source>
        <dbReference type="Proteomes" id="UP000615455"/>
    </source>
</evidence>
<evidence type="ECO:0000256" key="2">
    <source>
        <dbReference type="ARBA" id="ARBA00022737"/>
    </source>
</evidence>
<keyword evidence="10" id="KW-1185">Reference proteome</keyword>
<dbReference type="PROSITE" id="PS51099">
    <property type="entry name" value="PTS_EIIB_TYPE_2"/>
    <property type="match status" value="1"/>
</dbReference>
<dbReference type="PANTHER" id="PTHR30185">
    <property type="entry name" value="CRYPTIC BETA-GLUCOSIDE BGL OPERON ANTITERMINATOR"/>
    <property type="match status" value="1"/>
</dbReference>
<dbReference type="EMBL" id="BMHE01000010">
    <property type="protein sequence ID" value="GFZ78900.1"/>
    <property type="molecule type" value="Genomic_DNA"/>
</dbReference>
<dbReference type="PANTHER" id="PTHR30185:SF18">
    <property type="entry name" value="TRANSCRIPTIONAL REGULATOR MTLR"/>
    <property type="match status" value="1"/>
</dbReference>
<dbReference type="SUPFAM" id="SSF55804">
    <property type="entry name" value="Phoshotransferase/anion transport protein"/>
    <property type="match status" value="1"/>
</dbReference>
<dbReference type="Gene3D" id="3.40.930.10">
    <property type="entry name" value="Mannitol-specific EII, Chain A"/>
    <property type="match status" value="1"/>
</dbReference>
<organism evidence="9 10">
    <name type="scientific">Paenibacillus marchantiophytorum</name>
    <dbReference type="NCBI Taxonomy" id="1619310"/>
    <lineage>
        <taxon>Bacteria</taxon>
        <taxon>Bacillati</taxon>
        <taxon>Bacillota</taxon>
        <taxon>Bacilli</taxon>
        <taxon>Bacillales</taxon>
        <taxon>Paenibacillaceae</taxon>
        <taxon>Paenibacillus</taxon>
    </lineage>
</organism>
<gene>
    <name evidence="9" type="ORF">GCM10008018_25560</name>
</gene>
<dbReference type="PROSITE" id="PS51372">
    <property type="entry name" value="PRD_2"/>
    <property type="match status" value="2"/>
</dbReference>
<dbReference type="InterPro" id="IPR011608">
    <property type="entry name" value="PRD"/>
</dbReference>
<evidence type="ECO:0000256" key="3">
    <source>
        <dbReference type="ARBA" id="ARBA00023015"/>
    </source>
</evidence>
<dbReference type="InterPro" id="IPR002178">
    <property type="entry name" value="PTS_EIIA_type-2_dom"/>
</dbReference>
<dbReference type="CDD" id="cd05568">
    <property type="entry name" value="PTS_IIB_bgl_like"/>
    <property type="match status" value="1"/>
</dbReference>
<sequence>MLSARQQSILARLLDEVASVTLEALTMAYSISPRTVRHDLLQIEDWLQGLGIGLERNRGQDIRLRLTDEQRAGLLARLNTRPEYLDSERRQRWLLKQLLEASCLKTDSVLDELRISKSTLLSDLAELSPWLAKRELLLIRERGWIKVRGSEHYTRVAYLELLREEITDERLLLVVLGDRQERIGTQPWNSWFSSKDAHFLFDIVRALEKSMEVEFSDASYSALILHLLMAMERLKAGHLIRMNEELFHELGATEEFQTAQTLVVPELERYFAVSVPPEEIGYITQHILGAQKEREQASSDSLYVKLAKQIVIEVERTLGYPLLLADRVVHGLSIHLKPAMYRAKFGLQTQNPLLEQLEAEFGPLVDTIEQVVQEVIQPHGIAFDRNEVGYIALHVSSGLNQTLLPRRKQIAIVCSSGLGTSAILQRRMESLFPSVEIIGRFSYKEMRTISFTDTDAILSTIDIAQQLPVPLLKVSPLLTSIDQENISLLLGISPLTRPMEAETMQKINEILRITERHAEIKNKSELLKELLYMLQGRSDSNEQLLLTDLLPVNSILLQQEAANWEEAIQFSSKLLRERGLTGLQYEEKLTKMIREGKHHFVIGEGIAFPHASSQDGVFGTGFSLVTLHSPIALGPGGQPVWLLITLAASDKSRHMMALSTLLDALNDPDWMMFLKITKDRNDVWSRLFRKEAVLP</sequence>
<dbReference type="Pfam" id="PF00359">
    <property type="entry name" value="PTS_EIIA_2"/>
    <property type="match status" value="1"/>
</dbReference>
<dbReference type="SUPFAM" id="SSF52794">
    <property type="entry name" value="PTS system IIB component-like"/>
    <property type="match status" value="1"/>
</dbReference>
<feature type="domain" description="PTS EIIA type-2" evidence="6">
    <location>
        <begin position="548"/>
        <end position="690"/>
    </location>
</feature>
<keyword evidence="9" id="KW-0762">Sugar transport</keyword>
<keyword evidence="9" id="KW-0813">Transport</keyword>
<keyword evidence="1" id="KW-0808">Transferase</keyword>
<evidence type="ECO:0000313" key="9">
    <source>
        <dbReference type="EMBL" id="GFZ78900.1"/>
    </source>
</evidence>
<evidence type="ECO:0000256" key="5">
    <source>
        <dbReference type="ARBA" id="ARBA00023163"/>
    </source>
</evidence>
<evidence type="ECO:0000259" key="7">
    <source>
        <dbReference type="PROSITE" id="PS51099"/>
    </source>
</evidence>
<feature type="domain" description="PRD" evidence="8">
    <location>
        <begin position="191"/>
        <end position="297"/>
    </location>
</feature>
<dbReference type="InterPro" id="IPR016152">
    <property type="entry name" value="PTrfase/Anion_transptr"/>
</dbReference>
<dbReference type="Pfam" id="PF00874">
    <property type="entry name" value="PRD"/>
    <property type="match status" value="2"/>
</dbReference>
<dbReference type="Pfam" id="PF05043">
    <property type="entry name" value="Mga"/>
    <property type="match status" value="1"/>
</dbReference>
<dbReference type="Gene3D" id="3.40.50.2300">
    <property type="match status" value="1"/>
</dbReference>
<keyword evidence="2" id="KW-0677">Repeat</keyword>
<name>A0ABQ1EMM2_9BACL</name>
<protein>
    <submittedName>
        <fullName evidence="9">Sugar transporter</fullName>
    </submittedName>
</protein>
<dbReference type="RefSeq" id="WP_189012006.1">
    <property type="nucleotide sequence ID" value="NZ_BMHE01000010.1"/>
</dbReference>
<dbReference type="InterPro" id="IPR036095">
    <property type="entry name" value="PTS_EIIB-like_sf"/>
</dbReference>
<dbReference type="SUPFAM" id="SSF63520">
    <property type="entry name" value="PTS-regulatory domain, PRD"/>
    <property type="match status" value="2"/>
</dbReference>
<keyword evidence="5" id="KW-0804">Transcription</keyword>
<dbReference type="InterPro" id="IPR013011">
    <property type="entry name" value="PTS_EIIB_2"/>
</dbReference>
<evidence type="ECO:0000259" key="8">
    <source>
        <dbReference type="PROSITE" id="PS51372"/>
    </source>
</evidence>
<dbReference type="PROSITE" id="PS51094">
    <property type="entry name" value="PTS_EIIA_TYPE_2"/>
    <property type="match status" value="1"/>
</dbReference>
<keyword evidence="4" id="KW-0010">Activator</keyword>
<proteinExistence type="predicted"/>
<evidence type="ECO:0000259" key="6">
    <source>
        <dbReference type="PROSITE" id="PS51094"/>
    </source>
</evidence>
<evidence type="ECO:0000256" key="1">
    <source>
        <dbReference type="ARBA" id="ARBA00022679"/>
    </source>
</evidence>
<dbReference type="Proteomes" id="UP000615455">
    <property type="component" value="Unassembled WGS sequence"/>
</dbReference>
<evidence type="ECO:0000256" key="4">
    <source>
        <dbReference type="ARBA" id="ARBA00023159"/>
    </source>
</evidence>
<comment type="caution">
    <text evidence="9">The sequence shown here is derived from an EMBL/GenBank/DDBJ whole genome shotgun (WGS) entry which is preliminary data.</text>
</comment>
<dbReference type="InterPro" id="IPR036634">
    <property type="entry name" value="PRD_sf"/>
</dbReference>